<gene>
    <name evidence="6" type="ORF">Z955_05160</name>
</gene>
<dbReference type="InterPro" id="IPR006143">
    <property type="entry name" value="RND_pump_MFP"/>
</dbReference>
<comment type="caution">
    <text evidence="6">The sequence shown here is derived from an EMBL/GenBank/DDBJ whole genome shotgun (WGS) entry which is preliminary data.</text>
</comment>
<dbReference type="PANTHER" id="PTHR30469">
    <property type="entry name" value="MULTIDRUG RESISTANCE PROTEIN MDTA"/>
    <property type="match status" value="1"/>
</dbReference>
<dbReference type="Pfam" id="PF25973">
    <property type="entry name" value="BSH_CzcB"/>
    <property type="match status" value="1"/>
</dbReference>
<dbReference type="Proteomes" id="UP000030014">
    <property type="component" value="Unassembled WGS sequence"/>
</dbReference>
<feature type="domain" description="CusB-like beta-barrel" evidence="3">
    <location>
        <begin position="252"/>
        <end position="325"/>
    </location>
</feature>
<dbReference type="NCBIfam" id="TIGR01730">
    <property type="entry name" value="RND_mfp"/>
    <property type="match status" value="1"/>
</dbReference>
<evidence type="ECO:0000259" key="5">
    <source>
        <dbReference type="Pfam" id="PF25975"/>
    </source>
</evidence>
<dbReference type="RefSeq" id="WP_039259337.1">
    <property type="nucleotide sequence ID" value="NZ_JDRY01000026.1"/>
</dbReference>
<dbReference type="GO" id="GO:0015562">
    <property type="term" value="F:efflux transmembrane transporter activity"/>
    <property type="evidence" value="ECO:0007669"/>
    <property type="project" value="TreeGrafter"/>
</dbReference>
<dbReference type="InterPro" id="IPR058649">
    <property type="entry name" value="CzcB_C"/>
</dbReference>
<sequence length="385" mass="42294">MKKFFLKSISIMCSLVLIIILTACGAKKSNITSNKKDVCKPEKVLLVKKDDICKSTMLTGVFVAKGDVIVVPKIVGTIKEMPIKLGSKVNVGDTLAVLDNKEVKDRIDQTKAAMDTAKVAVEQSKLGLKQSQDAVNIANSSCKIIKTEYEKIKSRESDNFQQSLKNQLDEAEIRVKQCSKSVESSKEFVKQSETTYETSKKLYEQAQKAMEDIVVKAPIGGIISTLSIKKGEVASNARPIMTIVNVEKIRANIQISEEIINKIKIGDKLDTYIVPLSNKKVIGTVMAVNLAKKSKSKINTIEVEVDNEDSKIKPGMFVNVKINTDSKKDVLVIKKEAVISKNGQNIVYVNKGGETIVQKVTLGIDNGEYVEIISGLNLGDKIVKK</sequence>
<dbReference type="EMBL" id="JDRY01000026">
    <property type="protein sequence ID" value="KGM99966.1"/>
    <property type="molecule type" value="Genomic_DNA"/>
</dbReference>
<feature type="signal peptide" evidence="2">
    <location>
        <begin position="1"/>
        <end position="28"/>
    </location>
</feature>
<dbReference type="Gene3D" id="2.40.30.170">
    <property type="match status" value="1"/>
</dbReference>
<dbReference type="AlphaFoldDB" id="A0A0A0II79"/>
<dbReference type="InterPro" id="IPR058647">
    <property type="entry name" value="BSH_CzcB-like"/>
</dbReference>
<dbReference type="Pfam" id="PF25975">
    <property type="entry name" value="CzcB_C"/>
    <property type="match status" value="1"/>
</dbReference>
<evidence type="ECO:0000256" key="2">
    <source>
        <dbReference type="SAM" id="SignalP"/>
    </source>
</evidence>
<feature type="domain" description="CzcB-like C-terminal circularly permuted SH3-like" evidence="5">
    <location>
        <begin position="332"/>
        <end position="384"/>
    </location>
</feature>
<evidence type="ECO:0000259" key="4">
    <source>
        <dbReference type="Pfam" id="PF25973"/>
    </source>
</evidence>
<feature type="chain" id="PRO_5001970671" evidence="2">
    <location>
        <begin position="29"/>
        <end position="385"/>
    </location>
</feature>
<dbReference type="SUPFAM" id="SSF111369">
    <property type="entry name" value="HlyD-like secretion proteins"/>
    <property type="match status" value="2"/>
</dbReference>
<dbReference type="PROSITE" id="PS51257">
    <property type="entry name" value="PROKAR_LIPOPROTEIN"/>
    <property type="match status" value="1"/>
</dbReference>
<evidence type="ECO:0000259" key="3">
    <source>
        <dbReference type="Pfam" id="PF25954"/>
    </source>
</evidence>
<evidence type="ECO:0000256" key="1">
    <source>
        <dbReference type="ARBA" id="ARBA00009477"/>
    </source>
</evidence>
<proteinExistence type="inferred from homology"/>
<accession>A0A0A0II79</accession>
<dbReference type="Pfam" id="PF25954">
    <property type="entry name" value="Beta-barrel_RND_2"/>
    <property type="match status" value="1"/>
</dbReference>
<organism evidence="6 7">
    <name type="scientific">Clostridium botulinum C/D str. DC5</name>
    <dbReference type="NCBI Taxonomy" id="1443128"/>
    <lineage>
        <taxon>Bacteria</taxon>
        <taxon>Bacillati</taxon>
        <taxon>Bacillota</taxon>
        <taxon>Clostridia</taxon>
        <taxon>Eubacteriales</taxon>
        <taxon>Clostridiaceae</taxon>
        <taxon>Clostridium</taxon>
    </lineage>
</organism>
<evidence type="ECO:0000313" key="7">
    <source>
        <dbReference type="Proteomes" id="UP000030014"/>
    </source>
</evidence>
<name>A0A0A0II79_CLOBO</name>
<protein>
    <submittedName>
        <fullName evidence="6">RND transporter</fullName>
    </submittedName>
</protein>
<feature type="domain" description="CzcB-like barrel-sandwich hybrid" evidence="4">
    <location>
        <begin position="69"/>
        <end position="244"/>
    </location>
</feature>
<dbReference type="Gene3D" id="2.40.420.20">
    <property type="match status" value="1"/>
</dbReference>
<dbReference type="InterPro" id="IPR058792">
    <property type="entry name" value="Beta-barrel_RND_2"/>
</dbReference>
<keyword evidence="2" id="KW-0732">Signal</keyword>
<comment type="similarity">
    <text evidence="1">Belongs to the membrane fusion protein (MFP) (TC 8.A.1) family.</text>
</comment>
<evidence type="ECO:0000313" key="6">
    <source>
        <dbReference type="EMBL" id="KGM99966.1"/>
    </source>
</evidence>
<dbReference type="GO" id="GO:1990281">
    <property type="term" value="C:efflux pump complex"/>
    <property type="evidence" value="ECO:0007669"/>
    <property type="project" value="TreeGrafter"/>
</dbReference>
<dbReference type="Gene3D" id="2.40.50.100">
    <property type="match status" value="1"/>
</dbReference>
<reference evidence="6 7" key="1">
    <citation type="submission" date="2014-01" db="EMBL/GenBank/DDBJ databases">
        <title>Plasmidome dynamics in the species complex Clostridium novyi sensu lato converts strains of independent lineages into distinctly different pathogens.</title>
        <authorList>
            <person name="Skarin H."/>
            <person name="Segerman B."/>
        </authorList>
    </citation>
    <scope>NUCLEOTIDE SEQUENCE [LARGE SCALE GENOMIC DNA]</scope>
    <source>
        <strain evidence="6 7">DC5</strain>
    </source>
</reference>